<dbReference type="GO" id="GO:0003723">
    <property type="term" value="F:RNA binding"/>
    <property type="evidence" value="ECO:0007669"/>
    <property type="project" value="TreeGrafter"/>
</dbReference>
<dbReference type="FunFam" id="1.25.40.10:FF:000065">
    <property type="entry name" value="Programmed cell death 11"/>
    <property type="match status" value="1"/>
</dbReference>
<protein>
    <recommendedName>
        <fullName evidence="5">Suppressor of forked domain-containing protein</fullName>
    </recommendedName>
</protein>
<evidence type="ECO:0000256" key="2">
    <source>
        <dbReference type="ARBA" id="ARBA00022552"/>
    </source>
</evidence>
<dbReference type="Gene3D" id="1.25.40.10">
    <property type="entry name" value="Tetratricopeptide repeat domain"/>
    <property type="match status" value="2"/>
</dbReference>
<keyword evidence="3" id="KW-0677">Repeat</keyword>
<evidence type="ECO:0000313" key="6">
    <source>
        <dbReference type="EMBL" id="VBB31046.1"/>
    </source>
</evidence>
<organism evidence="6 7">
    <name type="scientific">Acanthocheilonema viteae</name>
    <name type="common">Filarial nematode worm</name>
    <name type="synonym">Dipetalonema viteae</name>
    <dbReference type="NCBI Taxonomy" id="6277"/>
    <lineage>
        <taxon>Eukaryota</taxon>
        <taxon>Metazoa</taxon>
        <taxon>Ecdysozoa</taxon>
        <taxon>Nematoda</taxon>
        <taxon>Chromadorea</taxon>
        <taxon>Rhabditida</taxon>
        <taxon>Spirurina</taxon>
        <taxon>Spiruromorpha</taxon>
        <taxon>Filarioidea</taxon>
        <taxon>Onchocercidae</taxon>
        <taxon>Acanthocheilonema</taxon>
    </lineage>
</organism>
<dbReference type="PANTHER" id="PTHR23270">
    <property type="entry name" value="PROGRAMMED CELL DEATH PROTEIN 11 PRE-RRNA PROCESSING PROTEIN RRP5"/>
    <property type="match status" value="1"/>
</dbReference>
<feature type="domain" description="Suppressor of forked" evidence="5">
    <location>
        <begin position="363"/>
        <end position="537"/>
    </location>
</feature>
<dbReference type="GO" id="GO:0032040">
    <property type="term" value="C:small-subunit processome"/>
    <property type="evidence" value="ECO:0007669"/>
    <property type="project" value="TreeGrafter"/>
</dbReference>
<feature type="non-terminal residue" evidence="6">
    <location>
        <position position="1"/>
    </location>
</feature>
<dbReference type="InterPro" id="IPR011990">
    <property type="entry name" value="TPR-like_helical_dom_sf"/>
</dbReference>
<dbReference type="InterPro" id="IPR045209">
    <property type="entry name" value="Rrp5"/>
</dbReference>
<proteinExistence type="predicted"/>
<keyword evidence="7" id="KW-1185">Reference proteome</keyword>
<dbReference type="EMBL" id="UPTC01001085">
    <property type="protein sequence ID" value="VBB31046.1"/>
    <property type="molecule type" value="Genomic_DNA"/>
</dbReference>
<dbReference type="Proteomes" id="UP000276991">
    <property type="component" value="Unassembled WGS sequence"/>
</dbReference>
<reference evidence="6 7" key="1">
    <citation type="submission" date="2018-08" db="EMBL/GenBank/DDBJ databases">
        <authorList>
            <person name="Laetsch R D."/>
            <person name="Stevens L."/>
            <person name="Kumar S."/>
            <person name="Blaxter L. M."/>
        </authorList>
    </citation>
    <scope>NUCLEOTIDE SEQUENCE [LARGE SCALE GENOMIC DNA]</scope>
</reference>
<dbReference type="InterPro" id="IPR003107">
    <property type="entry name" value="HAT"/>
</dbReference>
<accession>A0A498SP97</accession>
<gene>
    <name evidence="6" type="ORF">NAV_LOCUS5837</name>
</gene>
<dbReference type="SUPFAM" id="SSF48452">
    <property type="entry name" value="TPR-like"/>
    <property type="match status" value="2"/>
</dbReference>
<evidence type="ECO:0000313" key="7">
    <source>
        <dbReference type="Proteomes" id="UP000276991"/>
    </source>
</evidence>
<keyword evidence="4" id="KW-0539">Nucleus</keyword>
<dbReference type="InterPro" id="IPR008847">
    <property type="entry name" value="Suf"/>
</dbReference>
<evidence type="ECO:0000256" key="1">
    <source>
        <dbReference type="ARBA" id="ARBA00004604"/>
    </source>
</evidence>
<evidence type="ECO:0000256" key="4">
    <source>
        <dbReference type="ARBA" id="ARBA00023242"/>
    </source>
</evidence>
<dbReference type="SMART" id="SM00386">
    <property type="entry name" value="HAT"/>
    <property type="match status" value="6"/>
</dbReference>
<name>A0A498SP97_ACAVI</name>
<keyword evidence="2" id="KW-0698">rRNA processing</keyword>
<dbReference type="GO" id="GO:0006364">
    <property type="term" value="P:rRNA processing"/>
    <property type="evidence" value="ECO:0007669"/>
    <property type="project" value="UniProtKB-KW"/>
</dbReference>
<dbReference type="PANTHER" id="PTHR23270:SF10">
    <property type="entry name" value="PROTEIN RRP5 HOMOLOG"/>
    <property type="match status" value="1"/>
</dbReference>
<comment type="subcellular location">
    <subcellularLocation>
        <location evidence="1">Nucleus</location>
        <location evidence="1">Nucleolus</location>
    </subcellularLocation>
</comment>
<sequence length="545" mass="62105">IYNVQLLRFDNDKGNWLAVMESRYNFSKESKNMLYLSGTDIEIGSKLQAFVTSAFDGAHIFVEISPGIAGCIAKCKKLSLKPDDLVRVRVNHVFPDGGLNVEFVDLIAQGSTEKKPRKRLISVGSGSDTAIDLPRKKSKAAGYVAAHSKENEPPQVTPIEAKVGISFEKKLHNFGIIISVGYGRAHSDLSFGRKLPEPGLDWSLKGFTPAEFASVGQIGEKMDVPVSALISKDESTADNIGEQSKPKTEVELQIEEEKKLINRERKILETDWIPDNTNDFDRLVAGTPNSSILWIRYITFFLERNDVEKARAVAERALSVINFREEDEIFNVWTAYLNLEGNFGTSESLKAVFDNAIKNTDSLKMYKQMVKIYQNLGKIQETDDLLDDILKRFRHDDLDVWFIYGQHLLETKRSDAARNLMKKAINCLARKHHVTILSRFAQLEFKFGDIEQSKTIFENILNSYPKKTDVWTVYIDLLIKAEKIEDARHLLERVTALKLSTHKIRLFFKKWIDLEQRHGDEKQQNDVKQRALNYLQGVTELTTET</sequence>
<dbReference type="AlphaFoldDB" id="A0A498SP97"/>
<evidence type="ECO:0000259" key="5">
    <source>
        <dbReference type="Pfam" id="PF05843"/>
    </source>
</evidence>
<dbReference type="OrthoDB" id="412781at2759"/>
<dbReference type="Pfam" id="PF05843">
    <property type="entry name" value="Suf"/>
    <property type="match status" value="1"/>
</dbReference>
<dbReference type="STRING" id="6277.A0A498SP97"/>
<evidence type="ECO:0000256" key="3">
    <source>
        <dbReference type="ARBA" id="ARBA00022737"/>
    </source>
</evidence>